<feature type="compositionally biased region" description="Low complexity" evidence="2">
    <location>
        <begin position="96"/>
        <end position="110"/>
    </location>
</feature>
<evidence type="ECO:0000256" key="2">
    <source>
        <dbReference type="SAM" id="MobiDB-lite"/>
    </source>
</evidence>
<dbReference type="Gene3D" id="1.10.10.10">
    <property type="entry name" value="Winged helix-like DNA-binding domain superfamily/Winged helix DNA-binding domain"/>
    <property type="match status" value="1"/>
</dbReference>
<evidence type="ECO:0000313" key="6">
    <source>
        <dbReference type="Proteomes" id="UP000271554"/>
    </source>
</evidence>
<dbReference type="PANTHER" id="PTHR43214">
    <property type="entry name" value="TWO-COMPONENT RESPONSE REGULATOR"/>
    <property type="match status" value="1"/>
</dbReference>
<dbReference type="InterPro" id="IPR000792">
    <property type="entry name" value="Tscrpt_reg_LuxR_C"/>
</dbReference>
<keyword evidence="6" id="KW-1185">Reference proteome</keyword>
<dbReference type="InterPro" id="IPR016032">
    <property type="entry name" value="Sig_transdc_resp-reg_C-effctor"/>
</dbReference>
<dbReference type="AlphaFoldDB" id="A0A387HCB2"/>
<feature type="region of interest" description="Disordered" evidence="2">
    <location>
        <begin position="593"/>
        <end position="614"/>
    </location>
</feature>
<dbReference type="SUPFAM" id="SSF46894">
    <property type="entry name" value="C-terminal effector domain of the bipartite response regulators"/>
    <property type="match status" value="1"/>
</dbReference>
<feature type="domain" description="HTH luxR-type" evidence="4">
    <location>
        <begin position="607"/>
        <end position="669"/>
    </location>
</feature>
<dbReference type="Gene3D" id="1.25.40.10">
    <property type="entry name" value="Tetratricopeptide repeat domain"/>
    <property type="match status" value="1"/>
</dbReference>
<gene>
    <name evidence="5" type="primary">alkS</name>
    <name evidence="5" type="ORF">DWB77_00479</name>
</gene>
<sequence>MFGGAVRALAAVSFVVLAAGAADEAAADACTLPATAVASPSSGARLEFDWDKVEAGAQVAVSITGMPPGWDLVTVSSPALKEPVELTPVESPRGSAEGAGHPPGAPLGAPESSRFPRAKGEAVRDDIAPGVYPVRAVSGGRPVVTAGPPSSPDTPPCGTTSLRAGTYPLAVVSQHGQQTSSAQLKVAGDPVRHYQSWVRGSACCATGPPAEACRELSRAAGVLVDQCQESAVRALMLAAEAACLAGDFAQYFALARRVAALGHDGDAPATRLVLDHFAGLTATYEGRHREAGRALRRAMRLAEEVPDAYCALWAGQAAYTLGDAARAHAFAVAAADRARREGAVSLVPAALVYQALAALLTDRCAAAEEAALDGLRPARRTGQRNLAVDHLVVLALVSALQGDGEAAAARVRTITHQVSARGQGRPAAFGRWASACADLADDRPADALIHLTGMTDAAVGNQPNLGIRQMATPHFVEAAARCDRRAKAAEALRSYHAWAANGTSAARLALAHRCRALLECDDAAADEQFRQAALLHQQDGAALELAKTELFHAHRLRRARKPRPARELLREALQIFQQFDAASWARRATAELRATGAQAPARPGSRGSGGGVELTPQQTRICELVARGATNQEIAEVLMVSNRTVDYHLRNVFTRLGVRSRVELAAHFR</sequence>
<dbReference type="CDD" id="cd06170">
    <property type="entry name" value="LuxR_C_like"/>
    <property type="match status" value="1"/>
</dbReference>
<dbReference type="PANTHER" id="PTHR43214:SF42">
    <property type="entry name" value="TRANSCRIPTIONAL REGULATORY PROTEIN DESR"/>
    <property type="match status" value="1"/>
</dbReference>
<dbReference type="InterPro" id="IPR036388">
    <property type="entry name" value="WH-like_DNA-bd_sf"/>
</dbReference>
<dbReference type="EMBL" id="CP032698">
    <property type="protein sequence ID" value="AYG78372.1"/>
    <property type="molecule type" value="Genomic_DNA"/>
</dbReference>
<proteinExistence type="predicted"/>
<protein>
    <submittedName>
        <fullName evidence="5">HTH-type transcriptional regulator AlkS</fullName>
    </submittedName>
</protein>
<reference evidence="5 6" key="1">
    <citation type="submission" date="2018-10" db="EMBL/GenBank/DDBJ databases">
        <title>Relationship between Morphology and Antimicrobial Activity in Streptomyces.</title>
        <authorList>
            <person name="Kang H.J."/>
            <person name="Kim S.B."/>
        </authorList>
    </citation>
    <scope>NUCLEOTIDE SEQUENCE [LARGE SCALE GENOMIC DNA]</scope>
    <source>
        <strain evidence="5 6">BH38</strain>
    </source>
</reference>
<keyword evidence="3" id="KW-0732">Signal</keyword>
<evidence type="ECO:0000256" key="3">
    <source>
        <dbReference type="SAM" id="SignalP"/>
    </source>
</evidence>
<dbReference type="PRINTS" id="PR00038">
    <property type="entry name" value="HTHLUXR"/>
</dbReference>
<feature type="signal peptide" evidence="3">
    <location>
        <begin position="1"/>
        <end position="18"/>
    </location>
</feature>
<accession>A0A387HCB2</accession>
<dbReference type="KEGG" id="shun:DWB77_00479"/>
<evidence type="ECO:0000256" key="1">
    <source>
        <dbReference type="ARBA" id="ARBA00023125"/>
    </source>
</evidence>
<organism evidence="5 6">
    <name type="scientific">Streptomyces hundungensis</name>
    <dbReference type="NCBI Taxonomy" id="1077946"/>
    <lineage>
        <taxon>Bacteria</taxon>
        <taxon>Bacillati</taxon>
        <taxon>Actinomycetota</taxon>
        <taxon>Actinomycetes</taxon>
        <taxon>Kitasatosporales</taxon>
        <taxon>Streptomycetaceae</taxon>
        <taxon>Streptomyces</taxon>
    </lineage>
</organism>
<dbReference type="InterPro" id="IPR011990">
    <property type="entry name" value="TPR-like_helical_dom_sf"/>
</dbReference>
<feature type="chain" id="PRO_5039672046" evidence="3">
    <location>
        <begin position="19"/>
        <end position="669"/>
    </location>
</feature>
<dbReference type="PROSITE" id="PS50043">
    <property type="entry name" value="HTH_LUXR_2"/>
    <property type="match status" value="1"/>
</dbReference>
<dbReference type="Proteomes" id="UP000271554">
    <property type="component" value="Chromosome"/>
</dbReference>
<dbReference type="GO" id="GO:0003677">
    <property type="term" value="F:DNA binding"/>
    <property type="evidence" value="ECO:0007669"/>
    <property type="project" value="UniProtKB-KW"/>
</dbReference>
<evidence type="ECO:0000313" key="5">
    <source>
        <dbReference type="EMBL" id="AYG78372.1"/>
    </source>
</evidence>
<name>A0A387HCB2_9ACTN</name>
<dbReference type="PROSITE" id="PS00622">
    <property type="entry name" value="HTH_LUXR_1"/>
    <property type="match status" value="1"/>
</dbReference>
<dbReference type="Pfam" id="PF00196">
    <property type="entry name" value="GerE"/>
    <property type="match status" value="1"/>
</dbReference>
<feature type="region of interest" description="Disordered" evidence="2">
    <location>
        <begin position="85"/>
        <end position="115"/>
    </location>
</feature>
<dbReference type="SMART" id="SM00421">
    <property type="entry name" value="HTH_LUXR"/>
    <property type="match status" value="1"/>
</dbReference>
<evidence type="ECO:0000259" key="4">
    <source>
        <dbReference type="PROSITE" id="PS50043"/>
    </source>
</evidence>
<keyword evidence="1" id="KW-0238">DNA-binding</keyword>
<dbReference type="InterPro" id="IPR039420">
    <property type="entry name" value="WalR-like"/>
</dbReference>
<dbReference type="GO" id="GO:0006355">
    <property type="term" value="P:regulation of DNA-templated transcription"/>
    <property type="evidence" value="ECO:0007669"/>
    <property type="project" value="InterPro"/>
</dbReference>